<feature type="repeat" description="ANK" evidence="3">
    <location>
        <begin position="129"/>
        <end position="161"/>
    </location>
</feature>
<gene>
    <name evidence="5" type="primary">CSON000189</name>
</gene>
<protein>
    <submittedName>
        <fullName evidence="5">CSON000189 protein</fullName>
    </submittedName>
</protein>
<dbReference type="InterPro" id="IPR036770">
    <property type="entry name" value="Ankyrin_rpt-contain_sf"/>
</dbReference>
<dbReference type="Pfam" id="PF12796">
    <property type="entry name" value="Ank_2"/>
    <property type="match status" value="3"/>
</dbReference>
<reference evidence="5" key="1">
    <citation type="submission" date="2018-07" db="EMBL/GenBank/DDBJ databases">
        <authorList>
            <person name="Quirk P.G."/>
            <person name="Krulwich T.A."/>
        </authorList>
    </citation>
    <scope>NUCLEOTIDE SEQUENCE</scope>
</reference>
<evidence type="ECO:0000313" key="5">
    <source>
        <dbReference type="EMBL" id="SSX28522.1"/>
    </source>
</evidence>
<feature type="compositionally biased region" description="Basic and acidic residues" evidence="4">
    <location>
        <begin position="801"/>
        <end position="814"/>
    </location>
</feature>
<evidence type="ECO:0000256" key="2">
    <source>
        <dbReference type="ARBA" id="ARBA00023043"/>
    </source>
</evidence>
<feature type="compositionally biased region" description="Basic and acidic residues" evidence="4">
    <location>
        <begin position="635"/>
        <end position="648"/>
    </location>
</feature>
<dbReference type="SUPFAM" id="SSF48403">
    <property type="entry name" value="Ankyrin repeat"/>
    <property type="match status" value="1"/>
</dbReference>
<feature type="repeat" description="ANK" evidence="3">
    <location>
        <begin position="314"/>
        <end position="346"/>
    </location>
</feature>
<feature type="compositionally biased region" description="Basic and acidic residues" evidence="4">
    <location>
        <begin position="531"/>
        <end position="560"/>
    </location>
</feature>
<accession>A0A336MDP1</accession>
<evidence type="ECO:0000256" key="3">
    <source>
        <dbReference type="PROSITE-ProRule" id="PRU00023"/>
    </source>
</evidence>
<dbReference type="VEuPathDB" id="VectorBase:CSON000189"/>
<dbReference type="Gene3D" id="1.25.40.20">
    <property type="entry name" value="Ankyrin repeat-containing domain"/>
    <property type="match status" value="3"/>
</dbReference>
<dbReference type="EMBL" id="UFQT01001020">
    <property type="protein sequence ID" value="SSX28522.1"/>
    <property type="molecule type" value="Genomic_DNA"/>
</dbReference>
<feature type="repeat" description="ANK" evidence="3">
    <location>
        <begin position="196"/>
        <end position="228"/>
    </location>
</feature>
<dbReference type="InterPro" id="IPR002110">
    <property type="entry name" value="Ankyrin_rpt"/>
</dbReference>
<evidence type="ECO:0000256" key="4">
    <source>
        <dbReference type="SAM" id="MobiDB-lite"/>
    </source>
</evidence>
<dbReference type="PROSITE" id="PS50297">
    <property type="entry name" value="ANK_REP_REGION"/>
    <property type="match status" value="6"/>
</dbReference>
<feature type="region of interest" description="Disordered" evidence="4">
    <location>
        <begin position="683"/>
        <end position="840"/>
    </location>
</feature>
<organism evidence="5">
    <name type="scientific">Culicoides sonorensis</name>
    <name type="common">Biting midge</name>
    <dbReference type="NCBI Taxonomy" id="179676"/>
    <lineage>
        <taxon>Eukaryota</taxon>
        <taxon>Metazoa</taxon>
        <taxon>Ecdysozoa</taxon>
        <taxon>Arthropoda</taxon>
        <taxon>Hexapoda</taxon>
        <taxon>Insecta</taxon>
        <taxon>Pterygota</taxon>
        <taxon>Neoptera</taxon>
        <taxon>Endopterygota</taxon>
        <taxon>Diptera</taxon>
        <taxon>Nematocera</taxon>
        <taxon>Chironomoidea</taxon>
        <taxon>Ceratopogonidae</taxon>
        <taxon>Ceratopogoninae</taxon>
        <taxon>Culicoides</taxon>
        <taxon>Monoculicoides</taxon>
    </lineage>
</organism>
<feature type="compositionally biased region" description="Basic and acidic residues" evidence="4">
    <location>
        <begin position="745"/>
        <end position="759"/>
    </location>
</feature>
<feature type="compositionally biased region" description="Polar residues" evidence="4">
    <location>
        <begin position="761"/>
        <end position="792"/>
    </location>
</feature>
<dbReference type="OMA" id="CTHDEEG"/>
<dbReference type="SMART" id="SM00248">
    <property type="entry name" value="ANK"/>
    <property type="match status" value="10"/>
</dbReference>
<dbReference type="AlphaFoldDB" id="A0A336MDP1"/>
<dbReference type="PRINTS" id="PR01415">
    <property type="entry name" value="ANKYRIN"/>
</dbReference>
<dbReference type="PANTHER" id="PTHR24198">
    <property type="entry name" value="ANKYRIN REPEAT AND PROTEIN KINASE DOMAIN-CONTAINING PROTEIN"/>
    <property type="match status" value="1"/>
</dbReference>
<feature type="repeat" description="ANK" evidence="3">
    <location>
        <begin position="47"/>
        <end position="79"/>
    </location>
</feature>
<feature type="repeat" description="ANK" evidence="3">
    <location>
        <begin position="162"/>
        <end position="195"/>
    </location>
</feature>
<dbReference type="PROSITE" id="PS50088">
    <property type="entry name" value="ANK_REPEAT"/>
    <property type="match status" value="6"/>
</dbReference>
<proteinExistence type="predicted"/>
<feature type="repeat" description="ANK" evidence="3">
    <location>
        <begin position="14"/>
        <end position="46"/>
    </location>
</feature>
<keyword evidence="1" id="KW-0677">Repeat</keyword>
<feature type="region of interest" description="Disordered" evidence="4">
    <location>
        <begin position="528"/>
        <end position="648"/>
    </location>
</feature>
<evidence type="ECO:0000256" key="1">
    <source>
        <dbReference type="ARBA" id="ARBA00022737"/>
    </source>
</evidence>
<feature type="compositionally biased region" description="Basic and acidic residues" evidence="4">
    <location>
        <begin position="685"/>
        <end position="716"/>
    </location>
</feature>
<keyword evidence="2 3" id="KW-0040">ANK repeat</keyword>
<name>A0A336MDP1_CULSO</name>
<sequence>MLNAPDLLEAEDEDGFTPLHLAVIQGNLPLVNLLISQNINVNALDNEGHSIVHWAVVCGEIDALKACLNAGADISLADVNGASPLHFAAQLCGANYEGKSDKASAKLALEILQTILEHPLCKVDEEDKDGRTPLLWAASAGSETAVLQLVKAGAKVESSDKDGLTALHCAASKGHTNVIDSLVKLCGADVDLIDSNGCSALHYATTLGHADAVSLLLDLGADPNRSDRKGTNYMIINNIFITYLRIPGRTPAHCGCNKGQLETIKILGARKGNLWLRNAKGDLPIHEACQSGRRELVQWLLEQKPIHVNTANNDGKSLLHIAASNDNADLCKMLMEFGAEVNSIYRTASNVILTPLDVAVQKGHKNTAKFLQSSGGLPAQKLKITGKRSSSMLSAGSTDSEPAIKPGKFVEKEEVYDIKKSKKYVVYVKRSDSISDDEHFRGRMKSRSCHHRRRTKSCSGMRRFKCCKSRRRHHTSERNYDSSDEMSSDFDDECCCSDCCLSDESNLSHTKSHQIVCEYKKKRKKRKDKCSKHVELKASGDSDTDIDKESKRKNTNKKEPIQPIKGCTHDEEGSKSNSVNTKTTKKRPQSAKTATLPVKKSNNKIPIENNDETSSEQPKMKNENSTKEVTFAPIPEKRSSNLDEHQSDIDIVSDGTFVVDNASDKNISDKGRIEEKAGAFQIIDDDLKSEKSTANKVDEDVAKNDETSVETSKNEDVESLQKPSETVVSTKDKIPDSNQPVQSVQDEKSPKKVEFEAKTKFSPSSPNLDKTKVNNKNVQQQESPKASKQSFQVIDDSNESFSEKIDSQFSKEEDSGFEPSPRSARSMRGRKKYGSGANQNTRTTMKFKKNYVDSPYNYLFNDEKRKPGDKYAVNMTTVTKSIQKNTKRYYMEKKIFQYLLELKGLQMRSNKSNERMILKRIIDDYHRAVGNEMPSFPYDDYTFKNFELFLYETLRGLQKRGSYNFQNLSEVYREAERRTSVSDLLKSERALQCTTKTHRCLHALHSYTGVPCAAYIPLMNHHTIPKLGFGPLRSTAGKFFLPKILSGTSVSNVEQIDKNSVGDFS</sequence>
<dbReference type="PANTHER" id="PTHR24198:SF165">
    <property type="entry name" value="ANKYRIN REPEAT-CONTAINING PROTEIN-RELATED"/>
    <property type="match status" value="1"/>
</dbReference>